<dbReference type="SUPFAM" id="SSF81901">
    <property type="entry name" value="HCP-like"/>
    <property type="match status" value="1"/>
</dbReference>
<dbReference type="EMBL" id="NRRY01000047">
    <property type="protein sequence ID" value="MBK1620754.1"/>
    <property type="molecule type" value="Genomic_DNA"/>
</dbReference>
<organism evidence="1 2">
    <name type="scientific">Lamprobacter modestohalophilus</name>
    <dbReference type="NCBI Taxonomy" id="1064514"/>
    <lineage>
        <taxon>Bacteria</taxon>
        <taxon>Pseudomonadati</taxon>
        <taxon>Pseudomonadota</taxon>
        <taxon>Gammaproteobacteria</taxon>
        <taxon>Chromatiales</taxon>
        <taxon>Chromatiaceae</taxon>
        <taxon>Lamprobacter</taxon>
    </lineage>
</organism>
<comment type="caution">
    <text evidence="1">The sequence shown here is derived from an EMBL/GenBank/DDBJ whole genome shotgun (WGS) entry which is preliminary data.</text>
</comment>
<evidence type="ECO:0000313" key="1">
    <source>
        <dbReference type="EMBL" id="MBK1620754.1"/>
    </source>
</evidence>
<dbReference type="AlphaFoldDB" id="A0A9X0WC63"/>
<dbReference type="Proteomes" id="UP001138768">
    <property type="component" value="Unassembled WGS sequence"/>
</dbReference>
<sequence length="99" mass="11613">MSLYDDDKCFSETLGRAENGDEQSQLKLGNYYRSGYQLGFDLPLIDGVDPCIYWYQKAAEQGNKTAQRNLWKHYQMGIATDPDEEKARYWRNRYRGQTA</sequence>
<dbReference type="InterPro" id="IPR011990">
    <property type="entry name" value="TPR-like_helical_dom_sf"/>
</dbReference>
<evidence type="ECO:0008006" key="3">
    <source>
        <dbReference type="Google" id="ProtNLM"/>
    </source>
</evidence>
<accession>A0A9X0WC63</accession>
<keyword evidence="2" id="KW-1185">Reference proteome</keyword>
<reference evidence="1 2" key="1">
    <citation type="journal article" date="2020" name="Microorganisms">
        <title>Osmotic Adaptation and Compatible Solute Biosynthesis of Phototrophic Bacteria as Revealed from Genome Analyses.</title>
        <authorList>
            <person name="Imhoff J.F."/>
            <person name="Rahn T."/>
            <person name="Kunzel S."/>
            <person name="Keller A."/>
            <person name="Neulinger S.C."/>
        </authorList>
    </citation>
    <scope>NUCLEOTIDE SEQUENCE [LARGE SCALE GENOMIC DNA]</scope>
    <source>
        <strain evidence="1 2">DSM 25653</strain>
    </source>
</reference>
<evidence type="ECO:0000313" key="2">
    <source>
        <dbReference type="Proteomes" id="UP001138768"/>
    </source>
</evidence>
<dbReference type="RefSeq" id="WP_200248105.1">
    <property type="nucleotide sequence ID" value="NZ_JAXUFI010000027.1"/>
</dbReference>
<gene>
    <name evidence="1" type="ORF">CKO42_20430</name>
</gene>
<dbReference type="Gene3D" id="1.25.40.10">
    <property type="entry name" value="Tetratricopeptide repeat domain"/>
    <property type="match status" value="1"/>
</dbReference>
<proteinExistence type="predicted"/>
<protein>
    <recommendedName>
        <fullName evidence="3">Sel1 repeat family protein</fullName>
    </recommendedName>
</protein>
<name>A0A9X0WC63_9GAMM</name>